<evidence type="ECO:0000313" key="9">
    <source>
        <dbReference type="EMBL" id="MEL0613800.1"/>
    </source>
</evidence>
<proteinExistence type="inferred from homology"/>
<comment type="caution">
    <text evidence="9">The sequence shown here is derived from an EMBL/GenBank/DDBJ whole genome shotgun (WGS) entry which is preliminary data.</text>
</comment>
<organism evidence="9 10">
    <name type="scientific">Marinomonas arenicola</name>
    <dbReference type="NCBI Taxonomy" id="569601"/>
    <lineage>
        <taxon>Bacteria</taxon>
        <taxon>Pseudomonadati</taxon>
        <taxon>Pseudomonadota</taxon>
        <taxon>Gammaproteobacteria</taxon>
        <taxon>Oceanospirillales</taxon>
        <taxon>Oceanospirillaceae</taxon>
        <taxon>Marinomonas</taxon>
    </lineage>
</organism>
<dbReference type="Pfam" id="PF00254">
    <property type="entry name" value="FKBP_C"/>
    <property type="match status" value="1"/>
</dbReference>
<evidence type="ECO:0000313" key="10">
    <source>
        <dbReference type="Proteomes" id="UP001379949"/>
    </source>
</evidence>
<evidence type="ECO:0000256" key="3">
    <source>
        <dbReference type="ARBA" id="ARBA00023110"/>
    </source>
</evidence>
<dbReference type="Pfam" id="PF01346">
    <property type="entry name" value="FKBP_N"/>
    <property type="match status" value="1"/>
</dbReference>
<comment type="similarity">
    <text evidence="2 6">Belongs to the FKBP-type PPIase family.</text>
</comment>
<dbReference type="Gene3D" id="1.10.287.460">
    <property type="entry name" value="Peptidyl-prolyl cis-trans isomerase, FKBP-type, N-terminal domain"/>
    <property type="match status" value="1"/>
</dbReference>
<feature type="chain" id="PRO_5045964282" description="Peptidyl-prolyl cis-trans isomerase" evidence="7">
    <location>
        <begin position="20"/>
        <end position="246"/>
    </location>
</feature>
<keyword evidence="10" id="KW-1185">Reference proteome</keyword>
<dbReference type="InterPro" id="IPR001179">
    <property type="entry name" value="PPIase_FKBP_dom"/>
</dbReference>
<dbReference type="InterPro" id="IPR036944">
    <property type="entry name" value="PPIase_FKBP_N_sf"/>
</dbReference>
<dbReference type="Gene3D" id="3.10.50.40">
    <property type="match status" value="1"/>
</dbReference>
<dbReference type="PANTHER" id="PTHR43811">
    <property type="entry name" value="FKBP-TYPE PEPTIDYL-PROLYL CIS-TRANS ISOMERASE FKPA"/>
    <property type="match status" value="1"/>
</dbReference>
<dbReference type="EC" id="5.2.1.8" evidence="6"/>
<keyword evidence="7" id="KW-0732">Signal</keyword>
<evidence type="ECO:0000256" key="5">
    <source>
        <dbReference type="PROSITE-ProRule" id="PRU00277"/>
    </source>
</evidence>
<accession>A0ABU9G7U4</accession>
<dbReference type="Proteomes" id="UP001379949">
    <property type="component" value="Unassembled WGS sequence"/>
</dbReference>
<dbReference type="GO" id="GO:0003755">
    <property type="term" value="F:peptidyl-prolyl cis-trans isomerase activity"/>
    <property type="evidence" value="ECO:0007669"/>
    <property type="project" value="UniProtKB-EC"/>
</dbReference>
<dbReference type="EMBL" id="JBAKAR010000009">
    <property type="protein sequence ID" value="MEL0613800.1"/>
    <property type="molecule type" value="Genomic_DNA"/>
</dbReference>
<evidence type="ECO:0000256" key="1">
    <source>
        <dbReference type="ARBA" id="ARBA00000971"/>
    </source>
</evidence>
<name>A0ABU9G7U4_9GAMM</name>
<dbReference type="InterPro" id="IPR046357">
    <property type="entry name" value="PPIase_dom_sf"/>
</dbReference>
<evidence type="ECO:0000256" key="7">
    <source>
        <dbReference type="SAM" id="SignalP"/>
    </source>
</evidence>
<evidence type="ECO:0000256" key="4">
    <source>
        <dbReference type="ARBA" id="ARBA00023235"/>
    </source>
</evidence>
<comment type="catalytic activity">
    <reaction evidence="1 5 6">
        <text>[protein]-peptidylproline (omega=180) = [protein]-peptidylproline (omega=0)</text>
        <dbReference type="Rhea" id="RHEA:16237"/>
        <dbReference type="Rhea" id="RHEA-COMP:10747"/>
        <dbReference type="Rhea" id="RHEA-COMP:10748"/>
        <dbReference type="ChEBI" id="CHEBI:83833"/>
        <dbReference type="ChEBI" id="CHEBI:83834"/>
        <dbReference type="EC" id="5.2.1.8"/>
    </reaction>
</comment>
<evidence type="ECO:0000256" key="6">
    <source>
        <dbReference type="RuleBase" id="RU003915"/>
    </source>
</evidence>
<protein>
    <recommendedName>
        <fullName evidence="6">Peptidyl-prolyl cis-trans isomerase</fullName>
        <ecNumber evidence="6">5.2.1.8</ecNumber>
    </recommendedName>
</protein>
<dbReference type="PROSITE" id="PS50059">
    <property type="entry name" value="FKBP_PPIASE"/>
    <property type="match status" value="1"/>
</dbReference>
<gene>
    <name evidence="9" type="ORF">V6242_11650</name>
</gene>
<dbReference type="RefSeq" id="WP_341567472.1">
    <property type="nucleotide sequence ID" value="NZ_JBAKAR010000009.1"/>
</dbReference>
<evidence type="ECO:0000256" key="2">
    <source>
        <dbReference type="ARBA" id="ARBA00006577"/>
    </source>
</evidence>
<dbReference type="InterPro" id="IPR000774">
    <property type="entry name" value="PPIase_FKBP_N"/>
</dbReference>
<keyword evidence="4 5" id="KW-0413">Isomerase</keyword>
<feature type="signal peptide" evidence="7">
    <location>
        <begin position="1"/>
        <end position="19"/>
    </location>
</feature>
<dbReference type="PANTHER" id="PTHR43811:SF19">
    <property type="entry name" value="39 KDA FK506-BINDING NUCLEAR PROTEIN"/>
    <property type="match status" value="1"/>
</dbReference>
<dbReference type="SUPFAM" id="SSF54534">
    <property type="entry name" value="FKBP-like"/>
    <property type="match status" value="1"/>
</dbReference>
<evidence type="ECO:0000259" key="8">
    <source>
        <dbReference type="PROSITE" id="PS50059"/>
    </source>
</evidence>
<sequence length="246" mass="27030">MKKTLIAALVMSSVSFAYAADNTTTKLDTKEQKLAYSIGTMFGGRMEQDFKNLDLDTFYQGFKDSYAGKKGLMTKEEVTATIQAYQKERMEEQQREQAKLAAADKAKSEAWIKEKASEKGVMKTDSGLLYKVITKGKGEKPKATDTVKVDYEGSLIDGKVFDSSYKRGEAITFPLNQVIPGWTEGLQLMPVGSKYELYIPAALAYGPGGTGPIPPNAALKFVVELHAIVKPDAKKDEAKAETKKTK</sequence>
<feature type="domain" description="PPIase FKBP-type" evidence="8">
    <location>
        <begin position="144"/>
        <end position="229"/>
    </location>
</feature>
<reference evidence="9 10" key="1">
    <citation type="submission" date="2024-02" db="EMBL/GenBank/DDBJ databases">
        <title>Bacteria isolated from the canopy kelp, Nereocystis luetkeana.</title>
        <authorList>
            <person name="Pfister C.A."/>
            <person name="Younker I.T."/>
            <person name="Light S.H."/>
        </authorList>
    </citation>
    <scope>NUCLEOTIDE SEQUENCE [LARGE SCALE GENOMIC DNA]</scope>
    <source>
        <strain evidence="9 10">TI.4.07</strain>
    </source>
</reference>
<keyword evidence="3 5" id="KW-0697">Rotamase</keyword>